<dbReference type="AlphaFoldDB" id="A0A317CEB1"/>
<comment type="caution">
    <text evidence="1">The sequence shown here is derived from an EMBL/GenBank/DDBJ whole genome shotgun (WGS) entry which is preliminary data.</text>
</comment>
<dbReference type="GO" id="GO:0006352">
    <property type="term" value="P:DNA-templated transcription initiation"/>
    <property type="evidence" value="ECO:0007669"/>
    <property type="project" value="InterPro"/>
</dbReference>
<evidence type="ECO:0000313" key="2">
    <source>
        <dbReference type="Proteomes" id="UP000245506"/>
    </source>
</evidence>
<dbReference type="InterPro" id="IPR013325">
    <property type="entry name" value="RNA_pol_sigma_r2"/>
</dbReference>
<protein>
    <recommendedName>
        <fullName evidence="3">RNA polymerase sigma-70 region 2 domain-containing protein</fullName>
    </recommendedName>
</protein>
<keyword evidence="2" id="KW-1185">Reference proteome</keyword>
<proteinExistence type="predicted"/>
<dbReference type="Proteomes" id="UP000245506">
    <property type="component" value="Unassembled WGS sequence"/>
</dbReference>
<organism evidence="1 2">
    <name type="scientific">Leucothrix arctica</name>
    <dbReference type="NCBI Taxonomy" id="1481894"/>
    <lineage>
        <taxon>Bacteria</taxon>
        <taxon>Pseudomonadati</taxon>
        <taxon>Pseudomonadota</taxon>
        <taxon>Gammaproteobacteria</taxon>
        <taxon>Thiotrichales</taxon>
        <taxon>Thiotrichaceae</taxon>
        <taxon>Leucothrix</taxon>
    </lineage>
</organism>
<dbReference type="SUPFAM" id="SSF88946">
    <property type="entry name" value="Sigma2 domain of RNA polymerase sigma factors"/>
    <property type="match status" value="1"/>
</dbReference>
<evidence type="ECO:0008006" key="3">
    <source>
        <dbReference type="Google" id="ProtNLM"/>
    </source>
</evidence>
<accession>A0A317CEB1</accession>
<reference evidence="1 2" key="1">
    <citation type="submission" date="2018-05" db="EMBL/GenBank/DDBJ databases">
        <title>Leucothrix arctica sp. nov., isolated from Arctic seawater.</title>
        <authorList>
            <person name="Choi A."/>
            <person name="Baek K."/>
        </authorList>
    </citation>
    <scope>NUCLEOTIDE SEQUENCE [LARGE SCALE GENOMIC DNA]</scope>
    <source>
        <strain evidence="1 2">IMCC9719</strain>
    </source>
</reference>
<gene>
    <name evidence="1" type="ORF">DKT75_14270</name>
</gene>
<dbReference type="Gene3D" id="1.10.1740.10">
    <property type="match status" value="1"/>
</dbReference>
<dbReference type="RefSeq" id="WP_109824111.1">
    <property type="nucleotide sequence ID" value="NZ_QGKL01000039.1"/>
</dbReference>
<dbReference type="GO" id="GO:0003700">
    <property type="term" value="F:DNA-binding transcription factor activity"/>
    <property type="evidence" value="ECO:0007669"/>
    <property type="project" value="InterPro"/>
</dbReference>
<evidence type="ECO:0000313" key="1">
    <source>
        <dbReference type="EMBL" id="PWQ94462.1"/>
    </source>
</evidence>
<dbReference type="EMBL" id="QGKL01000039">
    <property type="protein sequence ID" value="PWQ94462.1"/>
    <property type="molecule type" value="Genomic_DNA"/>
</dbReference>
<name>A0A317CEB1_9GAMM</name>
<sequence>MTSSKVIQNNENNFSALLVNYLDQKNDNGAMLLEYIDRYIAHICRTHYAFNFSEQEDIRQEMAIILLCQGETYRQRFAKRLLYVMVRNQCLDQFRKQRRHLTTFVSPASKEDQQSAPAPTISDGADAELFQHLNCLERIFGEIGAQPTGAEDVKIYTQYAFGLSHLEISLSANRSVTAIARRLSILRDRLNKLKNDLC</sequence>
<dbReference type="OrthoDB" id="5623181at2"/>